<comment type="caution">
    <text evidence="5">The sequence shown here is derived from an EMBL/GenBank/DDBJ whole genome shotgun (WGS) entry which is preliminary data.</text>
</comment>
<dbReference type="Proteomes" id="UP000578449">
    <property type="component" value="Unassembled WGS sequence"/>
</dbReference>
<evidence type="ECO:0000256" key="3">
    <source>
        <dbReference type="SAM" id="MobiDB-lite"/>
    </source>
</evidence>
<feature type="region of interest" description="Disordered" evidence="3">
    <location>
        <begin position="77"/>
        <end position="124"/>
    </location>
</feature>
<dbReference type="EMBL" id="JACHGN010000002">
    <property type="protein sequence ID" value="MBB5131329.1"/>
    <property type="molecule type" value="Genomic_DNA"/>
</dbReference>
<dbReference type="AlphaFoldDB" id="A0A840NX09"/>
<organism evidence="5 6">
    <name type="scientific">Thermocatellispora tengchongensis</name>
    <dbReference type="NCBI Taxonomy" id="1073253"/>
    <lineage>
        <taxon>Bacteria</taxon>
        <taxon>Bacillati</taxon>
        <taxon>Actinomycetota</taxon>
        <taxon>Actinomycetes</taxon>
        <taxon>Streptosporangiales</taxon>
        <taxon>Streptosporangiaceae</taxon>
        <taxon>Thermocatellispora</taxon>
    </lineage>
</organism>
<feature type="compositionally biased region" description="Basic and acidic residues" evidence="3">
    <location>
        <begin position="83"/>
        <end position="94"/>
    </location>
</feature>
<dbReference type="RefSeq" id="WP_185048172.1">
    <property type="nucleotide sequence ID" value="NZ_BAABIX010000023.1"/>
</dbReference>
<evidence type="ECO:0000256" key="1">
    <source>
        <dbReference type="ARBA" id="ARBA00023015"/>
    </source>
</evidence>
<keyword evidence="2" id="KW-0804">Transcription</keyword>
<reference evidence="5 6" key="1">
    <citation type="submission" date="2020-08" db="EMBL/GenBank/DDBJ databases">
        <title>Genomic Encyclopedia of Type Strains, Phase IV (KMG-IV): sequencing the most valuable type-strain genomes for metagenomic binning, comparative biology and taxonomic classification.</title>
        <authorList>
            <person name="Goeker M."/>
        </authorList>
    </citation>
    <scope>NUCLEOTIDE SEQUENCE [LARGE SCALE GENOMIC DNA]</scope>
    <source>
        <strain evidence="5 6">DSM 45615</strain>
    </source>
</reference>
<protein>
    <submittedName>
        <fullName evidence="5">Anti-sigma factor RsiW</fullName>
    </submittedName>
</protein>
<evidence type="ECO:0000256" key="2">
    <source>
        <dbReference type="ARBA" id="ARBA00023163"/>
    </source>
</evidence>
<keyword evidence="1" id="KW-0805">Transcription regulation</keyword>
<sequence length="124" mass="14017">MKRFRCQELVELATAYVDRELDEPARLGFEDHMAECLPCARYVDQFRMTVHALGHLPFDEPPATLSEHTRSTLLAAFRATRPKPPESPDRDTTPPERPATHPGWQTTHAHPPALHSDRPAAQSD</sequence>
<dbReference type="Gene3D" id="1.10.10.1320">
    <property type="entry name" value="Anti-sigma factor, zinc-finger domain"/>
    <property type="match status" value="1"/>
</dbReference>
<dbReference type="InterPro" id="IPR027383">
    <property type="entry name" value="Znf_put"/>
</dbReference>
<gene>
    <name evidence="5" type="ORF">HNP84_001035</name>
</gene>
<dbReference type="InterPro" id="IPR041916">
    <property type="entry name" value="Anti_sigma_zinc_sf"/>
</dbReference>
<evidence type="ECO:0000259" key="4">
    <source>
        <dbReference type="Pfam" id="PF13490"/>
    </source>
</evidence>
<keyword evidence="6" id="KW-1185">Reference proteome</keyword>
<feature type="domain" description="Putative zinc-finger" evidence="4">
    <location>
        <begin position="6"/>
        <end position="40"/>
    </location>
</feature>
<proteinExistence type="predicted"/>
<dbReference type="Pfam" id="PF13490">
    <property type="entry name" value="zf-HC2"/>
    <property type="match status" value="1"/>
</dbReference>
<evidence type="ECO:0000313" key="6">
    <source>
        <dbReference type="Proteomes" id="UP000578449"/>
    </source>
</evidence>
<accession>A0A840NX09</accession>
<evidence type="ECO:0000313" key="5">
    <source>
        <dbReference type="EMBL" id="MBB5131329.1"/>
    </source>
</evidence>
<name>A0A840NX09_9ACTN</name>